<organism evidence="1 2">
    <name type="scientific">Fusarium gaditjirri</name>
    <dbReference type="NCBI Taxonomy" id="282569"/>
    <lineage>
        <taxon>Eukaryota</taxon>
        <taxon>Fungi</taxon>
        <taxon>Dikarya</taxon>
        <taxon>Ascomycota</taxon>
        <taxon>Pezizomycotina</taxon>
        <taxon>Sordariomycetes</taxon>
        <taxon>Hypocreomycetidae</taxon>
        <taxon>Hypocreales</taxon>
        <taxon>Nectriaceae</taxon>
        <taxon>Fusarium</taxon>
        <taxon>Fusarium nisikadoi species complex</taxon>
    </lineage>
</organism>
<dbReference type="Gene3D" id="3.90.640.10">
    <property type="entry name" value="Actin, Chain A, domain 4"/>
    <property type="match status" value="1"/>
</dbReference>
<evidence type="ECO:0000313" key="2">
    <source>
        <dbReference type="Proteomes" id="UP000604273"/>
    </source>
</evidence>
<comment type="caution">
    <text evidence="1">The sequence shown here is derived from an EMBL/GenBank/DDBJ whole genome shotgun (WGS) entry which is preliminary data.</text>
</comment>
<dbReference type="CDD" id="cd10170">
    <property type="entry name" value="ASKHA_NBD_HSP70"/>
    <property type="match status" value="1"/>
</dbReference>
<proteinExistence type="predicted"/>
<dbReference type="AlphaFoldDB" id="A0A8H4T1K8"/>
<sequence>MASSVSQGQAIRRQIIHVGMDFGTAYSSISYVIPDPFGQVEPGRSQVHFSKVYLSEGNMVQTRIPKGDYTENDYEGGWIKWFKLSLLHPDDLPKGVRVLNTLDISTKEREALDLSATDAAAMYFKDLLGQFLGALSLGLGHEELARYDVEITVAVPDKWPVDARRRLHHALQPTIAAHANVRLARKFVPEGEATAIALLSDASRRGNFRGQGFEEADTVIICDCGGGTTVGFNLPTSISVHDAHLLKDSIAYKVTSTQPLTVEEISPGKCIFAGAVLVDEAFLQLVKDKTKTALPRRTFNTLTDSDFQDFVDEIWEQRIKVRHSIGAPRRDFSLPHKFLGSRANRAKMSFSVDDINSVFDPTVDKILNLLESEIAEVRRATGNGPKHVVVAGGFGRSRYLQLKIAQKVESLSPSTLTDWYTDEDGWTSVSRGAVLHAVQAHMRSIEPIVQIEGRASGESYGVDRRTDGSMHWLIRQGEVLSTTGPNRRALPSDALRRDTNGRVFVNMYRQREPDARVELFDCIVLTAVGEPQNIAFDFRWAGGEMSFVLVYGDNRQVPFVHQNCYDF</sequence>
<evidence type="ECO:0000313" key="1">
    <source>
        <dbReference type="EMBL" id="KAF4949559.1"/>
    </source>
</evidence>
<dbReference type="Proteomes" id="UP000604273">
    <property type="component" value="Unassembled WGS sequence"/>
</dbReference>
<dbReference type="EMBL" id="JABFAI010000234">
    <property type="protein sequence ID" value="KAF4949559.1"/>
    <property type="molecule type" value="Genomic_DNA"/>
</dbReference>
<evidence type="ECO:0008006" key="3">
    <source>
        <dbReference type="Google" id="ProtNLM"/>
    </source>
</evidence>
<protein>
    <recommendedName>
        <fullName evidence="3">Actin-like ATPase domain-containing protein</fullName>
    </recommendedName>
</protein>
<gene>
    <name evidence="1" type="ORF">FGADI_8857</name>
</gene>
<keyword evidence="2" id="KW-1185">Reference proteome</keyword>
<reference evidence="1" key="1">
    <citation type="journal article" date="2020" name="BMC Genomics">
        <title>Correction to: Identification and distribution of gene clusters required for synthesis of sphingolipid metabolism inhibitors in diverse species of the filamentous fungus Fusarium.</title>
        <authorList>
            <person name="Kim H.S."/>
            <person name="Lohmar J.M."/>
            <person name="Busman M."/>
            <person name="Brown D.W."/>
            <person name="Naumann T.A."/>
            <person name="Divon H.H."/>
            <person name="Lysoe E."/>
            <person name="Uhlig S."/>
            <person name="Proctor R.H."/>
        </authorList>
    </citation>
    <scope>NUCLEOTIDE SEQUENCE</scope>
    <source>
        <strain evidence="1">NRRL 45417</strain>
    </source>
</reference>
<dbReference type="SUPFAM" id="SSF53067">
    <property type="entry name" value="Actin-like ATPase domain"/>
    <property type="match status" value="1"/>
</dbReference>
<name>A0A8H4T1K8_9HYPO</name>
<dbReference type="Gene3D" id="3.30.420.40">
    <property type="match status" value="2"/>
</dbReference>
<dbReference type="PANTHER" id="PTHR14187">
    <property type="entry name" value="ALPHA KINASE/ELONGATION FACTOR 2 KINASE"/>
    <property type="match status" value="1"/>
</dbReference>
<dbReference type="OrthoDB" id="2963168at2759"/>
<reference evidence="1" key="2">
    <citation type="submission" date="2020-05" db="EMBL/GenBank/DDBJ databases">
        <authorList>
            <person name="Kim H.-S."/>
            <person name="Proctor R.H."/>
            <person name="Brown D.W."/>
        </authorList>
    </citation>
    <scope>NUCLEOTIDE SEQUENCE</scope>
    <source>
        <strain evidence="1">NRRL 45417</strain>
    </source>
</reference>
<dbReference type="InterPro" id="IPR043129">
    <property type="entry name" value="ATPase_NBD"/>
</dbReference>
<accession>A0A8H4T1K8</accession>
<dbReference type="PANTHER" id="PTHR14187:SF5">
    <property type="entry name" value="HEAT SHOCK 70 KDA PROTEIN 12A"/>
    <property type="match status" value="1"/>
</dbReference>